<dbReference type="RefSeq" id="WP_270919225.1">
    <property type="nucleotide sequence ID" value="NZ_CP127247.1"/>
</dbReference>
<proteinExistence type="predicted"/>
<sequence>MGKEIAIFSLSVVLNCVTTRKSYCAAAALPVQQPSLFPVTAQGSVDWLSVFEDSSMKLSIDRRNMRLTWGGTDKMGPFRVAARLKSRSK</sequence>
<dbReference type="EMBL" id="CP127247">
    <property type="protein sequence ID" value="WIY27156.1"/>
    <property type="molecule type" value="Genomic_DNA"/>
</dbReference>
<accession>A0A9Y2L3S8</accession>
<reference evidence="1 2" key="1">
    <citation type="submission" date="2023-06" db="EMBL/GenBank/DDBJ databases">
        <title>Parasedimentitalea psychrophila sp. nov., a psychrophilic bacterium isolated from deep-sea sediment.</title>
        <authorList>
            <person name="Li A."/>
        </authorList>
    </citation>
    <scope>NUCLEOTIDE SEQUENCE [LARGE SCALE GENOMIC DNA]</scope>
    <source>
        <strain evidence="1 2">QS115</strain>
    </source>
</reference>
<organism evidence="1 2">
    <name type="scientific">Parasedimentitalea psychrophila</name>
    <dbReference type="NCBI Taxonomy" id="2997337"/>
    <lineage>
        <taxon>Bacteria</taxon>
        <taxon>Pseudomonadati</taxon>
        <taxon>Pseudomonadota</taxon>
        <taxon>Alphaproteobacteria</taxon>
        <taxon>Rhodobacterales</taxon>
        <taxon>Paracoccaceae</taxon>
        <taxon>Parasedimentitalea</taxon>
    </lineage>
</organism>
<keyword evidence="2" id="KW-1185">Reference proteome</keyword>
<dbReference type="Proteomes" id="UP001238334">
    <property type="component" value="Chromosome"/>
</dbReference>
<gene>
    <name evidence="1" type="ORF">QPJ95_09705</name>
</gene>
<dbReference type="AlphaFoldDB" id="A0A9Y2L3S8"/>
<name>A0A9Y2L3S8_9RHOB</name>
<protein>
    <submittedName>
        <fullName evidence="1">Uncharacterized protein</fullName>
    </submittedName>
</protein>
<evidence type="ECO:0000313" key="2">
    <source>
        <dbReference type="Proteomes" id="UP001238334"/>
    </source>
</evidence>
<dbReference type="KEGG" id="ppso:QPJ95_09705"/>
<evidence type="ECO:0000313" key="1">
    <source>
        <dbReference type="EMBL" id="WIY27156.1"/>
    </source>
</evidence>